<organism evidence="8 9">
    <name type="scientific">Escallonia herrerae</name>
    <dbReference type="NCBI Taxonomy" id="1293975"/>
    <lineage>
        <taxon>Eukaryota</taxon>
        <taxon>Viridiplantae</taxon>
        <taxon>Streptophyta</taxon>
        <taxon>Embryophyta</taxon>
        <taxon>Tracheophyta</taxon>
        <taxon>Spermatophyta</taxon>
        <taxon>Magnoliopsida</taxon>
        <taxon>eudicotyledons</taxon>
        <taxon>Gunneridae</taxon>
        <taxon>Pentapetalae</taxon>
        <taxon>asterids</taxon>
        <taxon>campanulids</taxon>
        <taxon>Escalloniales</taxon>
        <taxon>Escalloniaceae</taxon>
        <taxon>Escallonia</taxon>
    </lineage>
</organism>
<accession>A0AA88WPR2</accession>
<sequence>MAKVAFSKHALEFVILEDSEDEDTSEDLESSGDAVWFQIDWSSTDRLKTECCEEEMGSSRAPCSVLLCFFIGFCTLCRCSATDDGADQTALLSVNASEADARKMPKNLFGVFFEEINHAGAGGLWAELVQNRGFEAGGQSIPSNIYPWTIVGDESSLNVSTDLSSCFERNRVALRMEVLCGSKGNNACPPGGVGNIEQGKIYKVVLYVRSWEPVHVVVSLTDSNGSKTLSTASITADNASKWTKVEALLEAKGTDHNSRLQLTTTRKGVIWFDQVSLMPLDTYKRHGFRKDLFKMVADLKPGFLRFPGGCFVEGSWLRNAVRWKETIGPWEERPGHFGDVWNYWTDDGLGHYEFLQLAEDLGAMPIWVFNNGIPHIVSQMSSEFSTSLRISHNDEVNTSNILPFVQEILDGIEFARGNPDSRWGSVRAAMGHPEPFKLTHVAVGNEDCGKPNYRGNYLKFYYAIRRAYPDINIISNCDGSTLPLDHPADLYEYHTYPDANGMFSEAHHFDFSSRSGPKISFRILLMTSLAMELQAFVSEYAVHGDNSGEGTLLGALAEAGFLIGLERNSDVVAMASYAPLFLNDNDKTWVTDAIIFNSHQLYGIPSYWMQYFFIESNGATLLNSTLQANSSTSLIASAITWQNTEDNKDYLRVKVVNFGPDNVNLKISIDGLEVNSKQPSGSTKTVLTSDNVTAGNSFEEPTKLKAVSLAISFSAITFGVPRNIGQE</sequence>
<dbReference type="FunFam" id="3.20.20.80:FF:000025">
    <property type="entry name" value="Alpha-L-arabinofuranosidase 1"/>
    <property type="match status" value="1"/>
</dbReference>
<evidence type="ECO:0000313" key="9">
    <source>
        <dbReference type="Proteomes" id="UP001188597"/>
    </source>
</evidence>
<dbReference type="GO" id="GO:0046556">
    <property type="term" value="F:alpha-L-arabinofuranosidase activity"/>
    <property type="evidence" value="ECO:0007669"/>
    <property type="project" value="UniProtKB-EC"/>
</dbReference>
<proteinExistence type="inferred from homology"/>
<evidence type="ECO:0000256" key="3">
    <source>
        <dbReference type="ARBA" id="ARBA00012670"/>
    </source>
</evidence>
<keyword evidence="5" id="KW-0378">Hydrolase</keyword>
<gene>
    <name evidence="8" type="ORF">RJ639_040319</name>
</gene>
<dbReference type="Pfam" id="PF22848">
    <property type="entry name" value="ASD1_dom"/>
    <property type="match status" value="1"/>
</dbReference>
<dbReference type="Pfam" id="PF06964">
    <property type="entry name" value="Alpha-L-AF_C"/>
    <property type="match status" value="1"/>
</dbReference>
<dbReference type="PANTHER" id="PTHR31776">
    <property type="entry name" value="ALPHA-L-ARABINOFURANOSIDASE 1"/>
    <property type="match status" value="1"/>
</dbReference>
<dbReference type="InterPro" id="IPR055235">
    <property type="entry name" value="ASD1_cat"/>
</dbReference>
<dbReference type="InterPro" id="IPR008979">
    <property type="entry name" value="Galactose-bd-like_sf"/>
</dbReference>
<keyword evidence="6" id="KW-0325">Glycoprotein</keyword>
<protein>
    <recommendedName>
        <fullName evidence="3">non-reducing end alpha-L-arabinofuranosidase</fullName>
        <ecNumber evidence="3">3.2.1.55</ecNumber>
    </recommendedName>
</protein>
<evidence type="ECO:0000256" key="1">
    <source>
        <dbReference type="ARBA" id="ARBA00001462"/>
    </source>
</evidence>
<dbReference type="AlphaFoldDB" id="A0AA88WPR2"/>
<dbReference type="SUPFAM" id="SSF49785">
    <property type="entry name" value="Galactose-binding domain-like"/>
    <property type="match status" value="1"/>
</dbReference>
<dbReference type="Proteomes" id="UP001188597">
    <property type="component" value="Unassembled WGS sequence"/>
</dbReference>
<evidence type="ECO:0000313" key="8">
    <source>
        <dbReference type="EMBL" id="KAK3025580.1"/>
    </source>
</evidence>
<dbReference type="GO" id="GO:0046373">
    <property type="term" value="P:L-arabinose metabolic process"/>
    <property type="evidence" value="ECO:0007669"/>
    <property type="project" value="InterPro"/>
</dbReference>
<dbReference type="InterPro" id="IPR010720">
    <property type="entry name" value="Alpha-L-AF_C"/>
</dbReference>
<comment type="caution">
    <text evidence="8">The sequence shown here is derived from an EMBL/GenBank/DDBJ whole genome shotgun (WGS) entry which is preliminary data.</text>
</comment>
<dbReference type="Gene3D" id="3.20.20.80">
    <property type="entry name" value="Glycosidases"/>
    <property type="match status" value="1"/>
</dbReference>
<dbReference type="SMART" id="SM00813">
    <property type="entry name" value="Alpha-L-AF_C"/>
    <property type="match status" value="1"/>
</dbReference>
<comment type="catalytic activity">
    <reaction evidence="1">
        <text>Hydrolysis of terminal non-reducing alpha-L-arabinofuranoside residues in alpha-L-arabinosides.</text>
        <dbReference type="EC" id="3.2.1.55"/>
    </reaction>
</comment>
<dbReference type="Gene3D" id="2.60.40.1180">
    <property type="entry name" value="Golgi alpha-mannosidase II"/>
    <property type="match status" value="1"/>
</dbReference>
<dbReference type="SUPFAM" id="SSF51445">
    <property type="entry name" value="(Trans)glycosidases"/>
    <property type="match status" value="1"/>
</dbReference>
<evidence type="ECO:0000256" key="5">
    <source>
        <dbReference type="ARBA" id="ARBA00022801"/>
    </source>
</evidence>
<dbReference type="PANTHER" id="PTHR31776:SF0">
    <property type="entry name" value="ALPHA-L-ARABINOFURANOSIDASE 1"/>
    <property type="match status" value="1"/>
</dbReference>
<keyword evidence="4" id="KW-0732">Signal</keyword>
<evidence type="ECO:0000256" key="2">
    <source>
        <dbReference type="ARBA" id="ARBA00007186"/>
    </source>
</evidence>
<dbReference type="Pfam" id="PF02018">
    <property type="entry name" value="CBM_4_9"/>
    <property type="match status" value="1"/>
</dbReference>
<evidence type="ECO:0000256" key="4">
    <source>
        <dbReference type="ARBA" id="ARBA00022729"/>
    </source>
</evidence>
<dbReference type="EC" id="3.2.1.55" evidence="3"/>
<dbReference type="InterPro" id="IPR017853">
    <property type="entry name" value="GH"/>
</dbReference>
<dbReference type="InterPro" id="IPR051563">
    <property type="entry name" value="Glycosyl_Hydrolase_51"/>
</dbReference>
<keyword evidence="9" id="KW-1185">Reference proteome</keyword>
<evidence type="ECO:0000259" key="7">
    <source>
        <dbReference type="SMART" id="SM00813"/>
    </source>
</evidence>
<dbReference type="Gene3D" id="2.60.120.260">
    <property type="entry name" value="Galactose-binding domain-like"/>
    <property type="match status" value="1"/>
</dbReference>
<dbReference type="EMBL" id="JAVXUP010000541">
    <property type="protein sequence ID" value="KAK3025580.1"/>
    <property type="molecule type" value="Genomic_DNA"/>
</dbReference>
<comment type="similarity">
    <text evidence="2">Belongs to the glycosyl hydrolase 51 family.</text>
</comment>
<reference evidence="8" key="1">
    <citation type="submission" date="2022-12" db="EMBL/GenBank/DDBJ databases">
        <title>Draft genome assemblies for two species of Escallonia (Escalloniales).</title>
        <authorList>
            <person name="Chanderbali A."/>
            <person name="Dervinis C."/>
            <person name="Anghel I."/>
            <person name="Soltis D."/>
            <person name="Soltis P."/>
            <person name="Zapata F."/>
        </authorList>
    </citation>
    <scope>NUCLEOTIDE SEQUENCE</scope>
    <source>
        <strain evidence="8">UCBG64.0493</strain>
        <tissue evidence="8">Leaf</tissue>
    </source>
</reference>
<name>A0AA88WPR2_9ASTE</name>
<feature type="non-terminal residue" evidence="8">
    <location>
        <position position="727"/>
    </location>
</feature>
<feature type="domain" description="Alpha-L-arabinofuranosidase C-terminal" evidence="7">
    <location>
        <begin position="538"/>
        <end position="717"/>
    </location>
</feature>
<dbReference type="InterPro" id="IPR013780">
    <property type="entry name" value="Glyco_hydro_b"/>
</dbReference>
<evidence type="ECO:0000256" key="6">
    <source>
        <dbReference type="ARBA" id="ARBA00023180"/>
    </source>
</evidence>
<dbReference type="InterPro" id="IPR003305">
    <property type="entry name" value="CenC_carb-bd"/>
</dbReference>